<keyword evidence="2" id="KW-1185">Reference proteome</keyword>
<protein>
    <submittedName>
        <fullName evidence="1">Uncharacterized protein</fullName>
    </submittedName>
</protein>
<accession>A0A7J6MCZ4</accession>
<comment type="caution">
    <text evidence="1">The sequence shown here is derived from an EMBL/GenBank/DDBJ whole genome shotgun (WGS) entry which is preliminary data.</text>
</comment>
<evidence type="ECO:0000313" key="1">
    <source>
        <dbReference type="EMBL" id="KAF4669246.1"/>
    </source>
</evidence>
<dbReference type="OrthoDB" id="414818at2759"/>
<dbReference type="Proteomes" id="UP000591131">
    <property type="component" value="Unassembled WGS sequence"/>
</dbReference>
<evidence type="ECO:0000313" key="2">
    <source>
        <dbReference type="Proteomes" id="UP000591131"/>
    </source>
</evidence>
<gene>
    <name evidence="1" type="ORF">FOL47_002635</name>
</gene>
<organism evidence="1 2">
    <name type="scientific">Perkinsus chesapeaki</name>
    <name type="common">Clam parasite</name>
    <name type="synonym">Perkinsus andrewsi</name>
    <dbReference type="NCBI Taxonomy" id="330153"/>
    <lineage>
        <taxon>Eukaryota</taxon>
        <taxon>Sar</taxon>
        <taxon>Alveolata</taxon>
        <taxon>Perkinsozoa</taxon>
        <taxon>Perkinsea</taxon>
        <taxon>Perkinsida</taxon>
        <taxon>Perkinsidae</taxon>
        <taxon>Perkinsus</taxon>
    </lineage>
</organism>
<dbReference type="EMBL" id="JAAPAO010000174">
    <property type="protein sequence ID" value="KAF4669246.1"/>
    <property type="molecule type" value="Genomic_DNA"/>
</dbReference>
<name>A0A7J6MCZ4_PERCH</name>
<proteinExistence type="predicted"/>
<sequence length="169" mass="19392">MARVGIANFWPSDTATPVRRDMLWRETCSRGYWPHKYHALGDGGRAIENAYKFPLIDCGLLKHDRYYTPRSSRSSARSRTLSHEDWLGVRDSTTSRKALAAERLPHGTFYDDYVKTVCHMYKGAAGKAKQIYGGKSMTNYHRSLTNEDTMRKVASEPTVIVHCCRSYHR</sequence>
<dbReference type="AlphaFoldDB" id="A0A7J6MCZ4"/>
<reference evidence="1 2" key="1">
    <citation type="submission" date="2020-04" db="EMBL/GenBank/DDBJ databases">
        <title>Perkinsus chesapeaki whole genome sequence.</title>
        <authorList>
            <person name="Bogema D.R."/>
        </authorList>
    </citation>
    <scope>NUCLEOTIDE SEQUENCE [LARGE SCALE GENOMIC DNA]</scope>
    <source>
        <strain evidence="1">ATCC PRA-425</strain>
    </source>
</reference>